<comment type="subcellular location">
    <subcellularLocation>
        <location evidence="1">Membrane</location>
        <topology evidence="1">Multi-pass membrane protein</topology>
    </subcellularLocation>
</comment>
<name>A0A8H5M472_9AGAR</name>
<feature type="transmembrane region" description="Helical" evidence="5">
    <location>
        <begin position="153"/>
        <end position="178"/>
    </location>
</feature>
<dbReference type="InterPro" id="IPR020846">
    <property type="entry name" value="MFS_dom"/>
</dbReference>
<reference evidence="7 8" key="1">
    <citation type="journal article" date="2020" name="ISME J.">
        <title>Uncovering the hidden diversity of litter-decomposition mechanisms in mushroom-forming fungi.</title>
        <authorList>
            <person name="Floudas D."/>
            <person name="Bentzer J."/>
            <person name="Ahren D."/>
            <person name="Johansson T."/>
            <person name="Persson P."/>
            <person name="Tunlid A."/>
        </authorList>
    </citation>
    <scope>NUCLEOTIDE SEQUENCE [LARGE SCALE GENOMIC DNA]</scope>
    <source>
        <strain evidence="7 8">CBS 406.79</strain>
    </source>
</reference>
<dbReference type="PROSITE" id="PS50850">
    <property type="entry name" value="MFS"/>
    <property type="match status" value="1"/>
</dbReference>
<keyword evidence="2 5" id="KW-0812">Transmembrane</keyword>
<evidence type="ECO:0000256" key="1">
    <source>
        <dbReference type="ARBA" id="ARBA00004141"/>
    </source>
</evidence>
<feature type="transmembrane region" description="Helical" evidence="5">
    <location>
        <begin position="531"/>
        <end position="548"/>
    </location>
</feature>
<dbReference type="GO" id="GO:0005886">
    <property type="term" value="C:plasma membrane"/>
    <property type="evidence" value="ECO:0007669"/>
    <property type="project" value="TreeGrafter"/>
</dbReference>
<evidence type="ECO:0000256" key="2">
    <source>
        <dbReference type="ARBA" id="ARBA00022692"/>
    </source>
</evidence>
<dbReference type="SUPFAM" id="SSF103473">
    <property type="entry name" value="MFS general substrate transporter"/>
    <property type="match status" value="2"/>
</dbReference>
<dbReference type="OrthoDB" id="10021397at2759"/>
<evidence type="ECO:0000256" key="4">
    <source>
        <dbReference type="ARBA" id="ARBA00023136"/>
    </source>
</evidence>
<dbReference type="InterPro" id="IPR011701">
    <property type="entry name" value="MFS"/>
</dbReference>
<protein>
    <recommendedName>
        <fullName evidence="6">Major facilitator superfamily (MFS) profile domain-containing protein</fullName>
    </recommendedName>
</protein>
<evidence type="ECO:0000256" key="3">
    <source>
        <dbReference type="ARBA" id="ARBA00022989"/>
    </source>
</evidence>
<gene>
    <name evidence="7" type="ORF">D9757_008193</name>
</gene>
<feature type="transmembrane region" description="Helical" evidence="5">
    <location>
        <begin position="454"/>
        <end position="479"/>
    </location>
</feature>
<dbReference type="Proteomes" id="UP000518752">
    <property type="component" value="Unassembled WGS sequence"/>
</dbReference>
<feature type="domain" description="Major facilitator superfamily (MFS) profile" evidence="6">
    <location>
        <begin position="63"/>
        <end position="553"/>
    </location>
</feature>
<feature type="transmembrane region" description="Helical" evidence="5">
    <location>
        <begin position="216"/>
        <end position="236"/>
    </location>
</feature>
<keyword evidence="8" id="KW-1185">Reference proteome</keyword>
<dbReference type="AlphaFoldDB" id="A0A8H5M472"/>
<dbReference type="FunFam" id="1.20.1250.20:FF:000196">
    <property type="entry name" value="MFS toxin efflux pump (AflT)"/>
    <property type="match status" value="1"/>
</dbReference>
<feature type="transmembrane region" description="Helical" evidence="5">
    <location>
        <begin position="127"/>
        <end position="147"/>
    </location>
</feature>
<dbReference type="InterPro" id="IPR036259">
    <property type="entry name" value="MFS_trans_sf"/>
</dbReference>
<proteinExistence type="predicted"/>
<feature type="transmembrane region" description="Helical" evidence="5">
    <location>
        <begin position="394"/>
        <end position="412"/>
    </location>
</feature>
<dbReference type="PANTHER" id="PTHR23501">
    <property type="entry name" value="MAJOR FACILITATOR SUPERFAMILY"/>
    <property type="match status" value="1"/>
</dbReference>
<dbReference type="Pfam" id="PF07690">
    <property type="entry name" value="MFS_1"/>
    <property type="match status" value="1"/>
</dbReference>
<keyword evidence="4 5" id="KW-0472">Membrane</keyword>
<evidence type="ECO:0000259" key="6">
    <source>
        <dbReference type="PROSITE" id="PS50850"/>
    </source>
</evidence>
<feature type="transmembrane region" description="Helical" evidence="5">
    <location>
        <begin position="98"/>
        <end position="120"/>
    </location>
</feature>
<dbReference type="Gene3D" id="1.20.1250.20">
    <property type="entry name" value="MFS general substrate transporter like domains"/>
    <property type="match status" value="1"/>
</dbReference>
<feature type="transmembrane region" description="Helical" evidence="5">
    <location>
        <begin position="367"/>
        <end position="387"/>
    </location>
</feature>
<dbReference type="CDD" id="cd17502">
    <property type="entry name" value="MFS_Azr1_MDR_like"/>
    <property type="match status" value="1"/>
</dbReference>
<keyword evidence="3 5" id="KW-1133">Transmembrane helix</keyword>
<feature type="transmembrane region" description="Helical" evidence="5">
    <location>
        <begin position="185"/>
        <end position="204"/>
    </location>
</feature>
<dbReference type="GO" id="GO:0022857">
    <property type="term" value="F:transmembrane transporter activity"/>
    <property type="evidence" value="ECO:0007669"/>
    <property type="project" value="InterPro"/>
</dbReference>
<feature type="transmembrane region" description="Helical" evidence="5">
    <location>
        <begin position="327"/>
        <end position="347"/>
    </location>
</feature>
<feature type="transmembrane region" description="Helical" evidence="5">
    <location>
        <begin position="60"/>
        <end position="86"/>
    </location>
</feature>
<evidence type="ECO:0000313" key="8">
    <source>
        <dbReference type="Proteomes" id="UP000518752"/>
    </source>
</evidence>
<comment type="caution">
    <text evidence="7">The sequence shown here is derived from an EMBL/GenBank/DDBJ whole genome shotgun (WGS) entry which is preliminary data.</text>
</comment>
<accession>A0A8H5M472</accession>
<feature type="transmembrane region" description="Helical" evidence="5">
    <location>
        <begin position="290"/>
        <end position="307"/>
    </location>
</feature>
<feature type="transmembrane region" description="Helical" evidence="5">
    <location>
        <begin position="424"/>
        <end position="447"/>
    </location>
</feature>
<feature type="transmembrane region" description="Helical" evidence="5">
    <location>
        <begin position="257"/>
        <end position="278"/>
    </location>
</feature>
<sequence>MTMTKKKLENIQLKDVKSWTMVEIRPLSPVEEDLREQDYDMPAVDAPEELLPQYVSGASLVLIVLGLCLTIFVIHLDANIIATAIPHITSTFNSLDDIGWYGSAYLLTSTALQPCFGRLYTHFNLKIIYLVALLIFEAGSIICATATNSSMFIAGRAVAGTGVAALLSGSMSLLAFSIPLEKRPMYIGIVSSMYGISAVVGPVLGGVLTDRLSWRWCFWINPPCGALTFFAITYFFQSPHRNSTSSDPPLWKKLNEIDVLGATLFIGSTICLLLALQWGGTQYAWGNVKIWGLFLGCFMIFGVFIIWQRFRRETALLPIKLLTQRSVLASTAVSLFYSMVLAIYIYYLPIYFQAVQHTTAANSAIQILPFILSLTVTIGVVGFFITMTGEYLHFVWLGAVMIIVGSGMLSTLKVDSPLSHRFGYQIILGIGAGATAQVPFLVVQIAVRPSDAPLGLSLIMLANNAGGAVAISIAQSVFINALMKNIRRYAPDVDPHTVIKGGITELSNAGIEPAILAKITQAFAQAIRATFIYPIVFAGLCFTCSLAFERRNIKGKSVIFATA</sequence>
<dbReference type="EMBL" id="JAACJN010000065">
    <property type="protein sequence ID" value="KAF5380258.1"/>
    <property type="molecule type" value="Genomic_DNA"/>
</dbReference>
<evidence type="ECO:0000256" key="5">
    <source>
        <dbReference type="SAM" id="Phobius"/>
    </source>
</evidence>
<organism evidence="7 8">
    <name type="scientific">Collybiopsis confluens</name>
    <dbReference type="NCBI Taxonomy" id="2823264"/>
    <lineage>
        <taxon>Eukaryota</taxon>
        <taxon>Fungi</taxon>
        <taxon>Dikarya</taxon>
        <taxon>Basidiomycota</taxon>
        <taxon>Agaricomycotina</taxon>
        <taxon>Agaricomycetes</taxon>
        <taxon>Agaricomycetidae</taxon>
        <taxon>Agaricales</taxon>
        <taxon>Marasmiineae</taxon>
        <taxon>Omphalotaceae</taxon>
        <taxon>Collybiopsis</taxon>
    </lineage>
</organism>
<evidence type="ECO:0000313" key="7">
    <source>
        <dbReference type="EMBL" id="KAF5380258.1"/>
    </source>
</evidence>
<dbReference type="PRINTS" id="PR01036">
    <property type="entry name" value="TCRTETB"/>
</dbReference>
<dbReference type="FunFam" id="1.20.1720.10:FF:000012">
    <property type="entry name" value="MFS toxin efflux pump (AflT)"/>
    <property type="match status" value="1"/>
</dbReference>
<dbReference type="PANTHER" id="PTHR23501:SF198">
    <property type="entry name" value="AZOLE RESISTANCE PROTEIN 1-RELATED"/>
    <property type="match status" value="1"/>
</dbReference>